<gene>
    <name evidence="1" type="ORF">HNQ45_000402</name>
</gene>
<dbReference type="InterPro" id="IPR007536">
    <property type="entry name" value="16SrRNA_methylTrfase_J"/>
</dbReference>
<dbReference type="Gene3D" id="3.40.50.150">
    <property type="entry name" value="Vaccinia Virus protein VP39"/>
    <property type="match status" value="1"/>
</dbReference>
<proteinExistence type="predicted"/>
<name>A0A9Q2CZ14_9STAP</name>
<dbReference type="SUPFAM" id="SSF53335">
    <property type="entry name" value="S-adenosyl-L-methionine-dependent methyltransferases"/>
    <property type="match status" value="1"/>
</dbReference>
<dbReference type="PANTHER" id="PTHR36112:SF1">
    <property type="entry name" value="RIBOSOMAL RNA SMALL SUBUNIT METHYLTRANSFERASE J"/>
    <property type="match status" value="1"/>
</dbReference>
<reference evidence="1 2" key="1">
    <citation type="submission" date="2020-08" db="EMBL/GenBank/DDBJ databases">
        <title>Genomic Encyclopedia of Type Strains, Phase IV (KMG-IV): sequencing the most valuable type-strain genomes for metagenomic binning, comparative biology and taxonomic classification.</title>
        <authorList>
            <person name="Goeker M."/>
        </authorList>
    </citation>
    <scope>NUCLEOTIDE SEQUENCE [LARGE SCALE GENOMIC DNA]</scope>
    <source>
        <strain evidence="1 2">DSM 19163</strain>
    </source>
</reference>
<dbReference type="InterPro" id="IPR029063">
    <property type="entry name" value="SAM-dependent_MTases_sf"/>
</dbReference>
<dbReference type="PANTHER" id="PTHR36112">
    <property type="entry name" value="RIBOSOMAL RNA SMALL SUBUNIT METHYLTRANSFERASE J"/>
    <property type="match status" value="1"/>
</dbReference>
<organism evidence="1 2">
    <name type="scientific">Nosocomiicoccus ampullae</name>
    <dbReference type="NCBI Taxonomy" id="489910"/>
    <lineage>
        <taxon>Bacteria</taxon>
        <taxon>Bacillati</taxon>
        <taxon>Bacillota</taxon>
        <taxon>Bacilli</taxon>
        <taxon>Bacillales</taxon>
        <taxon>Staphylococcaceae</taxon>
        <taxon>Nosocomiicoccus</taxon>
    </lineage>
</organism>
<evidence type="ECO:0008006" key="3">
    <source>
        <dbReference type="Google" id="ProtNLM"/>
    </source>
</evidence>
<keyword evidence="2" id="KW-1185">Reference proteome</keyword>
<dbReference type="Pfam" id="PF04445">
    <property type="entry name" value="SAM_MT"/>
    <property type="match status" value="1"/>
</dbReference>
<dbReference type="RefSeq" id="WP_183672953.1">
    <property type="nucleotide sequence ID" value="NZ_CBCRYX010000001.1"/>
</dbReference>
<dbReference type="GO" id="GO:0008990">
    <property type="term" value="F:rRNA (guanine-N2-)-methyltransferase activity"/>
    <property type="evidence" value="ECO:0007669"/>
    <property type="project" value="InterPro"/>
</dbReference>
<dbReference type="EMBL" id="JACHHF010000002">
    <property type="protein sequence ID" value="MBB5175532.1"/>
    <property type="molecule type" value="Genomic_DNA"/>
</dbReference>
<evidence type="ECO:0000313" key="1">
    <source>
        <dbReference type="EMBL" id="MBB5175532.1"/>
    </source>
</evidence>
<dbReference type="Proteomes" id="UP000579136">
    <property type="component" value="Unassembled WGS sequence"/>
</dbReference>
<evidence type="ECO:0000313" key="2">
    <source>
        <dbReference type="Proteomes" id="UP000579136"/>
    </source>
</evidence>
<dbReference type="AlphaFoldDB" id="A0A9Q2CZ14"/>
<protein>
    <recommendedName>
        <fullName evidence="3">SAM-dependent methyltransferase</fullName>
    </recommendedName>
</protein>
<comment type="caution">
    <text evidence="1">The sequence shown here is derived from an EMBL/GenBank/DDBJ whole genome shotgun (WGS) entry which is preliminary data.</text>
</comment>
<sequence>MIITTPLKYNDTLLEEVKELGRYYNIPFLYRDKISTKKLVEKYSEVLVVGKEKVQLNRRNENFTYHPNFSQVRLKRILKGESDSFLEATNLTVGDRFLDCTMGLASDSIIASIVTDDVTALESTLGVYLVVTIGMSKYRYTLRELENASKTIKTHHINAYNFLKEQQDNSYDVIYFDPMYEENVNSEGIEGLKHYADNSELTEAIIEEAKRVASKRIVLKAHFNSPLFKRFNFMQCVRKSTVSHYGVILTS</sequence>
<accession>A0A9Q2CZ14</accession>